<protein>
    <submittedName>
        <fullName evidence="3">ATP-binding protein</fullName>
    </submittedName>
</protein>
<dbReference type="SUPFAM" id="SSF52540">
    <property type="entry name" value="P-loop containing nucleoside triphosphate hydrolases"/>
    <property type="match status" value="1"/>
</dbReference>
<evidence type="ECO:0000313" key="3">
    <source>
        <dbReference type="EMBL" id="QTR53017.1"/>
    </source>
</evidence>
<proteinExistence type="predicted"/>
<dbReference type="KEGG" id="tun:J9260_15105"/>
<dbReference type="Pfam" id="PF13173">
    <property type="entry name" value="AAA_14"/>
    <property type="match status" value="1"/>
</dbReference>
<organism evidence="3 4">
    <name type="scientific">Thiothrix unzii</name>
    <dbReference type="NCBI Taxonomy" id="111769"/>
    <lineage>
        <taxon>Bacteria</taxon>
        <taxon>Pseudomonadati</taxon>
        <taxon>Pseudomonadota</taxon>
        <taxon>Gammaproteobacteria</taxon>
        <taxon>Thiotrichales</taxon>
        <taxon>Thiotrichaceae</taxon>
        <taxon>Thiothrix</taxon>
    </lineage>
</organism>
<evidence type="ECO:0000259" key="2">
    <source>
        <dbReference type="Pfam" id="PF13635"/>
    </source>
</evidence>
<sequence>MKRFYTDILQNELLTQRQMLFVSGSRQVGKTTLAKAIVEQQHGQYYNWDNRQHRQWILESVSNMSNATLLNQMGVHELRDQRAVVAFDELHKYKDWKNYLKGLFDLYEHQLAVLATGSARMDIFRKGGDSLMGRYFHYRMHPLSLREISAPFVAGQLLQDPHKPEPTALEQLRRFGGFPEPFLKADTRFYNRWQQLRQQQLIQEDIRDTNTVQDIAHLDVLATLLREQCGQVVRYSSLANQINVSVDTIRRWVTLLESFYYAFRVTPWFNNLASALRKEPKIYLWDWSQVKDIGAKNENLIASHLLKAVHWWTDHGMGDYQLHYLRTKDQKEVDFLVSRDNQPWLLVEVKSSANQPLNKHLGWFQEQLGAEHALQVVMDMPYVEADCFAVGKPVKVPVETLLMRLV</sequence>
<dbReference type="InterPro" id="IPR025420">
    <property type="entry name" value="DUF4143"/>
</dbReference>
<dbReference type="Proteomes" id="UP000672009">
    <property type="component" value="Chromosome"/>
</dbReference>
<name>A0A975IGN6_9GAMM</name>
<dbReference type="PANTHER" id="PTHR43566">
    <property type="entry name" value="CONSERVED PROTEIN"/>
    <property type="match status" value="1"/>
</dbReference>
<dbReference type="AlphaFoldDB" id="A0A975IGN6"/>
<evidence type="ECO:0000313" key="4">
    <source>
        <dbReference type="Proteomes" id="UP000672009"/>
    </source>
</evidence>
<feature type="domain" description="DUF4143" evidence="2">
    <location>
        <begin position="203"/>
        <end position="352"/>
    </location>
</feature>
<dbReference type="RefSeq" id="WP_210218544.1">
    <property type="nucleotide sequence ID" value="NZ_CP072793.1"/>
</dbReference>
<keyword evidence="3" id="KW-0067">ATP-binding</keyword>
<dbReference type="GO" id="GO:0005524">
    <property type="term" value="F:ATP binding"/>
    <property type="evidence" value="ECO:0007669"/>
    <property type="project" value="UniProtKB-KW"/>
</dbReference>
<feature type="domain" description="AAA" evidence="1">
    <location>
        <begin position="17"/>
        <end position="148"/>
    </location>
</feature>
<dbReference type="InterPro" id="IPR041682">
    <property type="entry name" value="AAA_14"/>
</dbReference>
<dbReference type="EMBL" id="CP072793">
    <property type="protein sequence ID" value="QTR53017.1"/>
    <property type="molecule type" value="Genomic_DNA"/>
</dbReference>
<dbReference type="Pfam" id="PF13635">
    <property type="entry name" value="DUF4143"/>
    <property type="match status" value="1"/>
</dbReference>
<keyword evidence="4" id="KW-1185">Reference proteome</keyword>
<dbReference type="Gene3D" id="3.40.50.300">
    <property type="entry name" value="P-loop containing nucleotide triphosphate hydrolases"/>
    <property type="match status" value="1"/>
</dbReference>
<evidence type="ECO:0000259" key="1">
    <source>
        <dbReference type="Pfam" id="PF13173"/>
    </source>
</evidence>
<gene>
    <name evidence="3" type="ORF">J9260_15105</name>
</gene>
<dbReference type="PANTHER" id="PTHR43566:SF1">
    <property type="entry name" value="AAA+ ATPASE DOMAIN-CONTAINING PROTEIN"/>
    <property type="match status" value="1"/>
</dbReference>
<dbReference type="InterPro" id="IPR027417">
    <property type="entry name" value="P-loop_NTPase"/>
</dbReference>
<accession>A0A975IGN6</accession>
<keyword evidence="3" id="KW-0547">Nucleotide-binding</keyword>
<reference evidence="3" key="1">
    <citation type="submission" date="2021-04" db="EMBL/GenBank/DDBJ databases">
        <title>Genomics, taxonomy and metabolism of representatives of sulfur bacteria of the genus Thiothrix: Thiothrix fructosivorans QT, Thiothrix unzii A1T and three new species, Thiothrix subterranea sp. nov., Thiothrix litoralis sp. nov. and 'Candidatus Thiothrix anitrata' sp. nov.</title>
        <authorList>
            <person name="Ravin N.V."/>
            <person name="Smolyakov D."/>
            <person name="Rudenko T.S."/>
            <person name="Mardanov A.V."/>
            <person name="Beletsky A.V."/>
            <person name="Markov N.D."/>
            <person name="Fomenkov A.I."/>
            <person name="Roberts R.J."/>
            <person name="Karnachuk O.V."/>
            <person name="Novikov A."/>
            <person name="Grabovich M.Y."/>
        </authorList>
    </citation>
    <scope>NUCLEOTIDE SEQUENCE</scope>
    <source>
        <strain evidence="3">A1</strain>
    </source>
</reference>